<dbReference type="FunCoup" id="A2E203">
    <property type="interactions" value="266"/>
</dbReference>
<dbReference type="PRINTS" id="PR00296">
    <property type="entry name" value="CYCLINKINASE"/>
</dbReference>
<protein>
    <recommendedName>
        <fullName evidence="4">Cyclin-dependent kinases regulatory subunit</fullName>
    </recommendedName>
</protein>
<dbReference type="GO" id="GO:0007346">
    <property type="term" value="P:regulation of mitotic cell cycle"/>
    <property type="evidence" value="ECO:0000318"/>
    <property type="project" value="GO_Central"/>
</dbReference>
<keyword evidence="2 4" id="KW-0132">Cell division</keyword>
<evidence type="ECO:0000313" key="6">
    <source>
        <dbReference type="Proteomes" id="UP000001542"/>
    </source>
</evidence>
<dbReference type="OMA" id="MSENEWR"/>
<proteinExistence type="inferred from homology"/>
<dbReference type="GO" id="GO:0000307">
    <property type="term" value="C:cyclin-dependent protein kinase holoenzyme complex"/>
    <property type="evidence" value="ECO:0000318"/>
    <property type="project" value="GO_Central"/>
</dbReference>
<dbReference type="AlphaFoldDB" id="A2E203"/>
<evidence type="ECO:0000256" key="4">
    <source>
        <dbReference type="RuleBase" id="RU311113"/>
    </source>
</evidence>
<dbReference type="FunFam" id="3.30.170.10:FF:000001">
    <property type="entry name" value="Cyclin-dependent kinases regulatory subunit"/>
    <property type="match status" value="1"/>
</dbReference>
<keyword evidence="3 4" id="KW-0131">Cell cycle</keyword>
<name>A2E203_TRIV3</name>
<keyword evidence="6" id="KW-1185">Reference proteome</keyword>
<dbReference type="SMR" id="A2E203"/>
<dbReference type="EMBL" id="DS113287">
    <property type="protein sequence ID" value="EAY13352.1"/>
    <property type="molecule type" value="Genomic_DNA"/>
</dbReference>
<dbReference type="Proteomes" id="UP000001542">
    <property type="component" value="Unassembled WGS sequence"/>
</dbReference>
<evidence type="ECO:0000313" key="5">
    <source>
        <dbReference type="EMBL" id="EAY13352.1"/>
    </source>
</evidence>
<evidence type="ECO:0000256" key="3">
    <source>
        <dbReference type="ARBA" id="ARBA00023306"/>
    </source>
</evidence>
<dbReference type="InterPro" id="IPR000789">
    <property type="entry name" value="Cyclin-dep_kinase_reg-sub"/>
</dbReference>
<gene>
    <name evidence="5" type="ORF">TVAG_164620</name>
</gene>
<comment type="function">
    <text evidence="4">Binds to the catalytic subunit of the cyclin dependent kinases and is essential for their biological function.</text>
</comment>
<dbReference type="SMART" id="SM01084">
    <property type="entry name" value="CKS"/>
    <property type="match status" value="1"/>
</dbReference>
<sequence>MSVDDIRYSDKYYDDVYEYRHVILPKEISRKDPKDHLLSEEEWRALGIQMSPGWIHYHRHAPEPNILLFRREHHGNVPKDAL</sequence>
<dbReference type="Pfam" id="PF01111">
    <property type="entry name" value="CKS"/>
    <property type="match status" value="1"/>
</dbReference>
<evidence type="ECO:0000256" key="2">
    <source>
        <dbReference type="ARBA" id="ARBA00022618"/>
    </source>
</evidence>
<accession>A2E203</accession>
<reference evidence="5" key="2">
    <citation type="journal article" date="2007" name="Science">
        <title>Draft genome sequence of the sexually transmitted pathogen Trichomonas vaginalis.</title>
        <authorList>
            <person name="Carlton J.M."/>
            <person name="Hirt R.P."/>
            <person name="Silva J.C."/>
            <person name="Delcher A.L."/>
            <person name="Schatz M."/>
            <person name="Zhao Q."/>
            <person name="Wortman J.R."/>
            <person name="Bidwell S.L."/>
            <person name="Alsmark U.C.M."/>
            <person name="Besteiro S."/>
            <person name="Sicheritz-Ponten T."/>
            <person name="Noel C.J."/>
            <person name="Dacks J.B."/>
            <person name="Foster P.G."/>
            <person name="Simillion C."/>
            <person name="Van de Peer Y."/>
            <person name="Miranda-Saavedra D."/>
            <person name="Barton G.J."/>
            <person name="Westrop G.D."/>
            <person name="Mueller S."/>
            <person name="Dessi D."/>
            <person name="Fiori P.L."/>
            <person name="Ren Q."/>
            <person name="Paulsen I."/>
            <person name="Zhang H."/>
            <person name="Bastida-Corcuera F.D."/>
            <person name="Simoes-Barbosa A."/>
            <person name="Brown M.T."/>
            <person name="Hayes R.D."/>
            <person name="Mukherjee M."/>
            <person name="Okumura C.Y."/>
            <person name="Schneider R."/>
            <person name="Smith A.J."/>
            <person name="Vanacova S."/>
            <person name="Villalvazo M."/>
            <person name="Haas B.J."/>
            <person name="Pertea M."/>
            <person name="Feldblyum T.V."/>
            <person name="Utterback T.R."/>
            <person name="Shu C.L."/>
            <person name="Osoegawa K."/>
            <person name="de Jong P.J."/>
            <person name="Hrdy I."/>
            <person name="Horvathova L."/>
            <person name="Zubacova Z."/>
            <person name="Dolezal P."/>
            <person name="Malik S.B."/>
            <person name="Logsdon J.M. Jr."/>
            <person name="Henze K."/>
            <person name="Gupta A."/>
            <person name="Wang C.C."/>
            <person name="Dunne R.L."/>
            <person name="Upcroft J.A."/>
            <person name="Upcroft P."/>
            <person name="White O."/>
            <person name="Salzberg S.L."/>
            <person name="Tang P."/>
            <person name="Chiu C.-H."/>
            <person name="Lee Y.-S."/>
            <person name="Embley T.M."/>
            <person name="Coombs G.H."/>
            <person name="Mottram J.C."/>
            <person name="Tachezy J."/>
            <person name="Fraser-Liggett C.M."/>
            <person name="Johnson P.J."/>
        </authorList>
    </citation>
    <scope>NUCLEOTIDE SEQUENCE [LARGE SCALE GENOMIC DNA]</scope>
    <source>
        <strain evidence="5">G3</strain>
    </source>
</reference>
<dbReference type="GO" id="GO:0043130">
    <property type="term" value="F:ubiquitin binding"/>
    <property type="evidence" value="ECO:0000318"/>
    <property type="project" value="GO_Central"/>
</dbReference>
<dbReference type="GO" id="GO:0051301">
    <property type="term" value="P:cell division"/>
    <property type="evidence" value="ECO:0007669"/>
    <property type="project" value="UniProtKB-UniRule"/>
</dbReference>
<dbReference type="KEGG" id="tva:75636876"/>
<dbReference type="GO" id="GO:0019901">
    <property type="term" value="F:protein kinase binding"/>
    <property type="evidence" value="ECO:0000318"/>
    <property type="project" value="GO_Central"/>
</dbReference>
<reference evidence="5" key="1">
    <citation type="submission" date="2006-10" db="EMBL/GenBank/DDBJ databases">
        <authorList>
            <person name="Amadeo P."/>
            <person name="Zhao Q."/>
            <person name="Wortman J."/>
            <person name="Fraser-Liggett C."/>
            <person name="Carlton J."/>
        </authorList>
    </citation>
    <scope>NUCLEOTIDE SEQUENCE</scope>
    <source>
        <strain evidence="5">G3</strain>
    </source>
</reference>
<dbReference type="SUPFAM" id="SSF55637">
    <property type="entry name" value="Cell cycle regulatory proteins"/>
    <property type="match status" value="1"/>
</dbReference>
<dbReference type="VEuPathDB" id="TrichDB:TVAGG3_0035920"/>
<dbReference type="InParanoid" id="A2E203"/>
<dbReference type="InterPro" id="IPR036858">
    <property type="entry name" value="Cyclin-dep_kinase_reg-sub_sf"/>
</dbReference>
<dbReference type="PROSITE" id="PS00944">
    <property type="entry name" value="CKS_1"/>
    <property type="match status" value="1"/>
</dbReference>
<dbReference type="GO" id="GO:0061575">
    <property type="term" value="F:cyclin-dependent protein serine/threonine kinase activator activity"/>
    <property type="evidence" value="ECO:0000318"/>
    <property type="project" value="GO_Central"/>
</dbReference>
<dbReference type="PANTHER" id="PTHR23415">
    <property type="entry name" value="CYCLIN-DEPENDENT KINASES REGULATORY SUBUNIT/60S RIBOSOME SUBUNIT BIOGENESIS PROTEIN NIP7"/>
    <property type="match status" value="1"/>
</dbReference>
<dbReference type="RefSeq" id="XP_001325575.1">
    <property type="nucleotide sequence ID" value="XM_001325540.1"/>
</dbReference>
<evidence type="ECO:0000256" key="1">
    <source>
        <dbReference type="ARBA" id="ARBA00007782"/>
    </source>
</evidence>
<dbReference type="OrthoDB" id="440676at2759"/>
<dbReference type="STRING" id="5722.A2E203"/>
<comment type="similarity">
    <text evidence="1 4">Belongs to the CKS family.</text>
</comment>
<dbReference type="GO" id="GO:0019005">
    <property type="term" value="C:SCF ubiquitin ligase complex"/>
    <property type="evidence" value="ECO:0000318"/>
    <property type="project" value="GO_Central"/>
</dbReference>
<dbReference type="Gene3D" id="3.30.170.10">
    <property type="entry name" value="Cyclin-dependent kinase, regulatory subunit"/>
    <property type="match status" value="1"/>
</dbReference>
<dbReference type="VEuPathDB" id="TrichDB:TVAG_164620"/>
<organism evidence="5 6">
    <name type="scientific">Trichomonas vaginalis (strain ATCC PRA-98 / G3)</name>
    <dbReference type="NCBI Taxonomy" id="412133"/>
    <lineage>
        <taxon>Eukaryota</taxon>
        <taxon>Metamonada</taxon>
        <taxon>Parabasalia</taxon>
        <taxon>Trichomonadida</taxon>
        <taxon>Trichomonadidae</taxon>
        <taxon>Trichomonas</taxon>
    </lineage>
</organism>
<dbReference type="eggNOG" id="KOG3484">
    <property type="taxonomic scope" value="Eukaryota"/>
</dbReference>
<dbReference type="GO" id="GO:0042393">
    <property type="term" value="F:histone binding"/>
    <property type="evidence" value="ECO:0000318"/>
    <property type="project" value="GO_Central"/>
</dbReference>